<proteinExistence type="predicted"/>
<feature type="compositionally biased region" description="Polar residues" evidence="1">
    <location>
        <begin position="132"/>
        <end position="146"/>
    </location>
</feature>
<feature type="region of interest" description="Disordered" evidence="1">
    <location>
        <begin position="238"/>
        <end position="332"/>
    </location>
</feature>
<feature type="region of interest" description="Disordered" evidence="1">
    <location>
        <begin position="425"/>
        <end position="550"/>
    </location>
</feature>
<feature type="compositionally biased region" description="Polar residues" evidence="1">
    <location>
        <begin position="455"/>
        <end position="469"/>
    </location>
</feature>
<accession>A0AAV5GJ41</accession>
<sequence length="661" mass="69914">MAACVSTPALVLPVEGRASDVDVPEEETGAVVAVTGAASIASPVEPRTPVFREMLDDVHGAIPTLDELNRFGLFDLSTSARLLAEYRRLNPAPSPTSAVPPSPSPSSDAETTPSPRRPSEPQHRHSVAIYPLSNQSTAEPLASPSSLAPRLNPFNLVRKSTVRPKASPRAKSTGDVPLAPVTSTSANPAPFDFVAGVAAAALSRNETVKENRAPRKLRKNAPPKITLRTDDEYLLRPFNDATNPSVEDAAPGLSVSLPASSPRPVQPARRHSWRSSTSSFVSSPLAYEHPDVSPSRQDSPSPLSAFPAGIRRETLPPVERKKRNSTVSSSESLYLADNERVARLSPKAVRNRFSLSAGPSSPIPPSPTGSASGSVWTRALKLGKGRLGSGSRPSSMISMDSPLTPGFEEAEARGFEVIGRPVSRPAVERSVSEDVVPGRAPLVSPGLSEAEHLPTSASHPNLSRITEQPETPDKRRSLGSTDSAGSRRLVNAASIESLPPSSGVTTPAMLSASSSMTARDAAEGLSRRPPLSRSRRSSNLALASSHKSSTSLHELYVATQTPPVSATHLPLSSSASLVDSWRVRSSSSRSSSRSHDSYFLSGDDTPASSADLDDECTGATSSAQDDDEHDRAQYCAHRDADDVLDMLPGAFGDPSMAYGRF</sequence>
<reference evidence="2 3" key="1">
    <citation type="submission" date="2021-12" db="EMBL/GenBank/DDBJ databases">
        <title>High titer production of polyol ester of fatty acids by Rhodotorula paludigena BS15 towards product separation-free biomass refinery.</title>
        <authorList>
            <person name="Mano J."/>
            <person name="Ono H."/>
            <person name="Tanaka T."/>
            <person name="Naito K."/>
            <person name="Sushida H."/>
            <person name="Ike M."/>
            <person name="Tokuyasu K."/>
            <person name="Kitaoka M."/>
        </authorList>
    </citation>
    <scope>NUCLEOTIDE SEQUENCE [LARGE SCALE GENOMIC DNA]</scope>
    <source>
        <strain evidence="2 3">BS15</strain>
    </source>
</reference>
<feature type="compositionally biased region" description="Low complexity" evidence="1">
    <location>
        <begin position="274"/>
        <end position="283"/>
    </location>
</feature>
<dbReference type="AlphaFoldDB" id="A0AAV5GJ41"/>
<feature type="region of interest" description="Disordered" evidence="1">
    <location>
        <begin position="583"/>
        <end position="632"/>
    </location>
</feature>
<evidence type="ECO:0000256" key="1">
    <source>
        <dbReference type="SAM" id="MobiDB-lite"/>
    </source>
</evidence>
<dbReference type="Proteomes" id="UP001342314">
    <property type="component" value="Unassembled WGS sequence"/>
</dbReference>
<evidence type="ECO:0008006" key="4">
    <source>
        <dbReference type="Google" id="ProtNLM"/>
    </source>
</evidence>
<protein>
    <recommendedName>
        <fullName evidence="4">Proteophosphoglycan ppg4</fullName>
    </recommendedName>
</protein>
<evidence type="ECO:0000313" key="3">
    <source>
        <dbReference type="Proteomes" id="UP001342314"/>
    </source>
</evidence>
<dbReference type="EMBL" id="BQKY01000011">
    <property type="protein sequence ID" value="GJN92481.1"/>
    <property type="molecule type" value="Genomic_DNA"/>
</dbReference>
<comment type="caution">
    <text evidence="2">The sequence shown here is derived from an EMBL/GenBank/DDBJ whole genome shotgun (WGS) entry which is preliminary data.</text>
</comment>
<name>A0AAV5GJ41_9BASI</name>
<keyword evidence="3" id="KW-1185">Reference proteome</keyword>
<feature type="region of interest" description="Disordered" evidence="1">
    <location>
        <begin position="90"/>
        <end position="179"/>
    </location>
</feature>
<evidence type="ECO:0000313" key="2">
    <source>
        <dbReference type="EMBL" id="GJN92481.1"/>
    </source>
</evidence>
<feature type="compositionally biased region" description="Pro residues" evidence="1">
    <location>
        <begin position="92"/>
        <end position="104"/>
    </location>
</feature>
<feature type="region of interest" description="Disordered" evidence="1">
    <location>
        <begin position="353"/>
        <end position="374"/>
    </location>
</feature>
<feature type="compositionally biased region" description="Low complexity" evidence="1">
    <location>
        <begin position="527"/>
        <end position="545"/>
    </location>
</feature>
<feature type="compositionally biased region" description="Low complexity" evidence="1">
    <location>
        <begin position="105"/>
        <end position="114"/>
    </location>
</feature>
<organism evidence="2 3">
    <name type="scientific">Rhodotorula paludigena</name>
    <dbReference type="NCBI Taxonomy" id="86838"/>
    <lineage>
        <taxon>Eukaryota</taxon>
        <taxon>Fungi</taxon>
        <taxon>Dikarya</taxon>
        <taxon>Basidiomycota</taxon>
        <taxon>Pucciniomycotina</taxon>
        <taxon>Microbotryomycetes</taxon>
        <taxon>Sporidiobolales</taxon>
        <taxon>Sporidiobolaceae</taxon>
        <taxon>Rhodotorula</taxon>
    </lineage>
</organism>
<gene>
    <name evidence="2" type="ORF">Rhopal_005511-T1</name>
</gene>